<dbReference type="Pfam" id="PF01105">
    <property type="entry name" value="EMP24_GP25L"/>
    <property type="match status" value="1"/>
</dbReference>
<evidence type="ECO:0000256" key="8">
    <source>
        <dbReference type="RuleBase" id="RU003827"/>
    </source>
</evidence>
<keyword evidence="6" id="KW-0472">Membrane</keyword>
<reference evidence="12" key="1">
    <citation type="submission" date="2022-11" db="UniProtKB">
        <authorList>
            <consortium name="WormBaseParasite"/>
        </authorList>
    </citation>
    <scope>IDENTIFICATION</scope>
</reference>
<name>A0A914QHQ1_9BILA</name>
<dbReference type="PROSITE" id="PS50866">
    <property type="entry name" value="GOLD"/>
    <property type="match status" value="1"/>
</dbReference>
<keyword evidence="11" id="KW-1185">Reference proteome</keyword>
<evidence type="ECO:0000313" key="12">
    <source>
        <dbReference type="WBParaSite" id="PDA_v2.g26835.t1"/>
    </source>
</evidence>
<keyword evidence="3 8" id="KW-0812">Transmembrane</keyword>
<evidence type="ECO:0000256" key="7">
    <source>
        <dbReference type="ARBA" id="ARBA00037847"/>
    </source>
</evidence>
<comment type="similarity">
    <text evidence="2 8">Belongs to the EMP24/GP25L family.</text>
</comment>
<keyword evidence="4 9" id="KW-0732">Signal</keyword>
<evidence type="ECO:0000256" key="2">
    <source>
        <dbReference type="ARBA" id="ARBA00007104"/>
    </source>
</evidence>
<feature type="domain" description="GOLD" evidence="10">
    <location>
        <begin position="29"/>
        <end position="111"/>
    </location>
</feature>
<dbReference type="InterPro" id="IPR009038">
    <property type="entry name" value="GOLD_dom"/>
</dbReference>
<sequence length="172" mass="19359">MRTWMFIFVFFAAITQLHAYFITIDAYEEKCFFERVKNGTKLGLIFEVAEGGFLDIDVKIVGPDYKEIYKGERQSSGKHTFVAHMDGIYTYCFSNKMSTMTPKMVLFTMDVAEPGNPEQHCARFVRPIESELSITTTISNPMLFVQSQLREEPVGAAVIGSNVGCVSSPVVK</sequence>
<feature type="signal peptide" evidence="9">
    <location>
        <begin position="1"/>
        <end position="19"/>
    </location>
</feature>
<evidence type="ECO:0000256" key="6">
    <source>
        <dbReference type="ARBA" id="ARBA00023136"/>
    </source>
</evidence>
<dbReference type="InterPro" id="IPR036598">
    <property type="entry name" value="GOLD_dom_sf"/>
</dbReference>
<organism evidence="11 12">
    <name type="scientific">Panagrolaimus davidi</name>
    <dbReference type="NCBI Taxonomy" id="227884"/>
    <lineage>
        <taxon>Eukaryota</taxon>
        <taxon>Metazoa</taxon>
        <taxon>Ecdysozoa</taxon>
        <taxon>Nematoda</taxon>
        <taxon>Chromadorea</taxon>
        <taxon>Rhabditida</taxon>
        <taxon>Tylenchina</taxon>
        <taxon>Panagrolaimomorpha</taxon>
        <taxon>Panagrolaimoidea</taxon>
        <taxon>Panagrolaimidae</taxon>
        <taxon>Panagrolaimus</taxon>
    </lineage>
</organism>
<keyword evidence="5" id="KW-1133">Transmembrane helix</keyword>
<evidence type="ECO:0000256" key="3">
    <source>
        <dbReference type="ARBA" id="ARBA00022692"/>
    </source>
</evidence>
<evidence type="ECO:0000256" key="1">
    <source>
        <dbReference type="ARBA" id="ARBA00004479"/>
    </source>
</evidence>
<comment type="subcellular location">
    <subcellularLocation>
        <location evidence="7">Endomembrane system</location>
        <topology evidence="7">Single-pass membrane protein</topology>
    </subcellularLocation>
    <subcellularLocation>
        <location evidence="1 8">Membrane</location>
        <topology evidence="1 8">Single-pass type I membrane protein</topology>
    </subcellularLocation>
</comment>
<dbReference type="Proteomes" id="UP000887578">
    <property type="component" value="Unplaced"/>
</dbReference>
<dbReference type="GO" id="GO:0012505">
    <property type="term" value="C:endomembrane system"/>
    <property type="evidence" value="ECO:0007669"/>
    <property type="project" value="UniProtKB-SubCell"/>
</dbReference>
<dbReference type="InterPro" id="IPR015720">
    <property type="entry name" value="Emp24-like"/>
</dbReference>
<protein>
    <submittedName>
        <fullName evidence="12">GOLD domain-containing protein</fullName>
    </submittedName>
</protein>
<evidence type="ECO:0000256" key="4">
    <source>
        <dbReference type="ARBA" id="ARBA00022729"/>
    </source>
</evidence>
<feature type="chain" id="PRO_5037551109" evidence="9">
    <location>
        <begin position="20"/>
        <end position="172"/>
    </location>
</feature>
<proteinExistence type="inferred from homology"/>
<evidence type="ECO:0000256" key="9">
    <source>
        <dbReference type="SAM" id="SignalP"/>
    </source>
</evidence>
<dbReference type="AlphaFoldDB" id="A0A914QHQ1"/>
<dbReference type="SMART" id="SM01190">
    <property type="entry name" value="EMP24_GP25L"/>
    <property type="match status" value="1"/>
</dbReference>
<dbReference type="SUPFAM" id="SSF101576">
    <property type="entry name" value="Supernatant protein factor (SPF), C-terminal domain"/>
    <property type="match status" value="1"/>
</dbReference>
<accession>A0A914QHQ1</accession>
<evidence type="ECO:0000313" key="11">
    <source>
        <dbReference type="Proteomes" id="UP000887578"/>
    </source>
</evidence>
<evidence type="ECO:0000259" key="10">
    <source>
        <dbReference type="PROSITE" id="PS50866"/>
    </source>
</evidence>
<evidence type="ECO:0000256" key="5">
    <source>
        <dbReference type="ARBA" id="ARBA00022989"/>
    </source>
</evidence>
<dbReference type="GO" id="GO:0016020">
    <property type="term" value="C:membrane"/>
    <property type="evidence" value="ECO:0007669"/>
    <property type="project" value="UniProtKB-SubCell"/>
</dbReference>
<dbReference type="WBParaSite" id="PDA_v2.g26835.t1">
    <property type="protein sequence ID" value="PDA_v2.g26835.t1"/>
    <property type="gene ID" value="PDA_v2.g26835"/>
</dbReference>
<dbReference type="PANTHER" id="PTHR22811">
    <property type="entry name" value="TRANSMEMBRANE EMP24 DOMAIN-CONTAINING PROTEIN"/>
    <property type="match status" value="1"/>
</dbReference>